<dbReference type="WBParaSite" id="nRc.2.0.1.t24626-RA">
    <property type="protein sequence ID" value="nRc.2.0.1.t24626-RA"/>
    <property type="gene ID" value="nRc.2.0.1.g24626"/>
</dbReference>
<reference evidence="2" key="1">
    <citation type="submission" date="2022-11" db="UniProtKB">
        <authorList>
            <consortium name="WormBaseParasite"/>
        </authorList>
    </citation>
    <scope>IDENTIFICATION</scope>
</reference>
<keyword evidence="1" id="KW-1185">Reference proteome</keyword>
<proteinExistence type="predicted"/>
<evidence type="ECO:0000313" key="2">
    <source>
        <dbReference type="WBParaSite" id="nRc.2.0.1.t24626-RA"/>
    </source>
</evidence>
<name>A0A915JFM6_ROMCU</name>
<dbReference type="AlphaFoldDB" id="A0A915JFM6"/>
<evidence type="ECO:0000313" key="1">
    <source>
        <dbReference type="Proteomes" id="UP000887565"/>
    </source>
</evidence>
<dbReference type="Proteomes" id="UP000887565">
    <property type="component" value="Unplaced"/>
</dbReference>
<organism evidence="1 2">
    <name type="scientific">Romanomermis culicivorax</name>
    <name type="common">Nematode worm</name>
    <dbReference type="NCBI Taxonomy" id="13658"/>
    <lineage>
        <taxon>Eukaryota</taxon>
        <taxon>Metazoa</taxon>
        <taxon>Ecdysozoa</taxon>
        <taxon>Nematoda</taxon>
        <taxon>Enoplea</taxon>
        <taxon>Dorylaimia</taxon>
        <taxon>Mermithida</taxon>
        <taxon>Mermithoidea</taxon>
        <taxon>Mermithidae</taxon>
        <taxon>Romanomermis</taxon>
    </lineage>
</organism>
<protein>
    <submittedName>
        <fullName evidence="2">Uncharacterized protein</fullName>
    </submittedName>
</protein>
<sequence length="75" mass="8423">MSPYQWLQLSTRNRKVQGSNPGTSKDLLEIILIVIARNYLMIMLSNHFKIIEIDFLISSTTAIAKTSTAASIILK</sequence>
<accession>A0A915JFM6</accession>